<gene>
    <name evidence="5" type="ORF">CPHO_00560</name>
</gene>
<dbReference type="InterPro" id="IPR007331">
    <property type="entry name" value="Htaa"/>
</dbReference>
<feature type="transmembrane region" description="Helical" evidence="2">
    <location>
        <begin position="743"/>
        <end position="766"/>
    </location>
</feature>
<keyword evidence="2" id="KW-0472">Membrane</keyword>
<organism evidence="5 6">
    <name type="scientific">Corynebacterium phocae</name>
    <dbReference type="NCBI Taxonomy" id="161895"/>
    <lineage>
        <taxon>Bacteria</taxon>
        <taxon>Bacillati</taxon>
        <taxon>Actinomycetota</taxon>
        <taxon>Actinomycetes</taxon>
        <taxon>Mycobacteriales</taxon>
        <taxon>Corynebacteriaceae</taxon>
        <taxon>Corynebacterium</taxon>
    </lineage>
</organism>
<dbReference type="AlphaFoldDB" id="A0A1L7D0I8"/>
<feature type="chain" id="PRO_5039341966" description="Htaa domain-containing protein" evidence="3">
    <location>
        <begin position="26"/>
        <end position="784"/>
    </location>
</feature>
<evidence type="ECO:0000313" key="6">
    <source>
        <dbReference type="Proteomes" id="UP000185491"/>
    </source>
</evidence>
<accession>A0A1L7D0I8</accession>
<protein>
    <recommendedName>
        <fullName evidence="4">Htaa domain-containing protein</fullName>
    </recommendedName>
</protein>
<reference evidence="5 6" key="1">
    <citation type="submission" date="2014-08" db="EMBL/GenBank/DDBJ databases">
        <title>Complete genome sequence of Corynebacterium phocae M408/89/1(T)(=DSM 44612(T)), isolated from the common seal (Phoca vitulina).</title>
        <authorList>
            <person name="Ruckert C."/>
            <person name="Albersmeier A."/>
            <person name="Winkler A."/>
            <person name="Kalinowski J."/>
        </authorList>
    </citation>
    <scope>NUCLEOTIDE SEQUENCE [LARGE SCALE GENOMIC DNA]</scope>
    <source>
        <strain evidence="5 6">M408/89/1</strain>
    </source>
</reference>
<evidence type="ECO:0000256" key="2">
    <source>
        <dbReference type="SAM" id="Phobius"/>
    </source>
</evidence>
<dbReference type="OrthoDB" id="7210788at2"/>
<evidence type="ECO:0000313" key="5">
    <source>
        <dbReference type="EMBL" id="APT91665.1"/>
    </source>
</evidence>
<keyword evidence="3" id="KW-0732">Signal</keyword>
<name>A0A1L7D0I8_9CORY</name>
<feature type="compositionally biased region" description="Pro residues" evidence="1">
    <location>
        <begin position="677"/>
        <end position="726"/>
    </location>
</feature>
<dbReference type="RefSeq" id="WP_075732318.1">
    <property type="nucleotide sequence ID" value="NZ_CP009249.1"/>
</dbReference>
<evidence type="ECO:0000256" key="1">
    <source>
        <dbReference type="SAM" id="MobiDB-lite"/>
    </source>
</evidence>
<dbReference type="STRING" id="161895.CPHO_00560"/>
<dbReference type="SUPFAM" id="SSF75011">
    <property type="entry name" value="3-carboxy-cis,cis-mucoante lactonizing enzyme"/>
    <property type="match status" value="1"/>
</dbReference>
<feature type="domain" description="Htaa" evidence="4">
    <location>
        <begin position="36"/>
        <end position="209"/>
    </location>
</feature>
<dbReference type="Pfam" id="PF04213">
    <property type="entry name" value="HtaA"/>
    <property type="match status" value="1"/>
</dbReference>
<keyword evidence="2" id="KW-1133">Transmembrane helix</keyword>
<feature type="region of interest" description="Disordered" evidence="1">
    <location>
        <begin position="658"/>
        <end position="735"/>
    </location>
</feature>
<feature type="signal peptide" evidence="3">
    <location>
        <begin position="1"/>
        <end position="25"/>
    </location>
</feature>
<dbReference type="KEGG" id="cpho:CPHO_00560"/>
<dbReference type="EMBL" id="CP009249">
    <property type="protein sequence ID" value="APT91665.1"/>
    <property type="molecule type" value="Genomic_DNA"/>
</dbReference>
<dbReference type="Proteomes" id="UP000185491">
    <property type="component" value="Chromosome"/>
</dbReference>
<sequence>MASAFPKSRTAVLAITAALFSGTVAAPTAVAEEGDHLFWGIRASFNEYVGGHTWVGDGAEPATLNDTIGFNFKLREQTYDKETKRLEAQFDGKVIYKQYCDGQSGNDPEYKLKHWCALDLTMENPRVVIDDDQPSYLEATVKSRQYSTGQFYQPEEPVKIVNLYPQAGTYNQDGNKINWSEIPSTITHEGNLMMSNFYEPDEGMDPVHLTYHGEGENITSNDVLRTHPTYWDSPEDFDKTSRLFDTGDSIITSVAGKGIYLLSADLKEIDFLESDIDRYGAAAYDAKTKTFYYANNKSDKLMAVPVTVAGLGEPKVVTSGHGEILALGAHPKTGAVVAITQDPSEGIKAMADEKPARMISLVNGEARVVELPGSNDLLGVQLGEYSPTAYRFGFDNDQIREMLPMDDGTFVFVPSSNPSDAEEGKEIHDVMVSIKPDATEGADAAKYMPGSRHDQTTYYGQVITNGKRIIRANALPGEDTSYAEMLEYNDRDVEIKVAHKLLEQAPGWGGGTFDTDGTAVYLSGMTGKLTWINPETFEITKTAAVPDGRGVEEHAHGPVIARKDGTIYTPTLNRGRGDYREHYVLRRLINLSTFVPSENAGKGIEELKKLAAVELAKRKVEQAEKKVQEAEAAGDSAAVETAKAALADARKELSTAKCELDPDDCDGSDTGGTMPSSPAPAPAPSMPAPAPSPAPSDPAPAPAPSMPAPAPSSPAPAPSMPAPAPSEKPKDNSSIADKDQNKALAYGFGAAFGAFGILGMIVALALGPLKAFIFNSPFKHLLGL</sequence>
<evidence type="ECO:0000256" key="3">
    <source>
        <dbReference type="SAM" id="SignalP"/>
    </source>
</evidence>
<evidence type="ECO:0000259" key="4">
    <source>
        <dbReference type="Pfam" id="PF04213"/>
    </source>
</evidence>
<keyword evidence="2" id="KW-0812">Transmembrane</keyword>
<proteinExistence type="predicted"/>
<keyword evidence="6" id="KW-1185">Reference proteome</keyword>